<reference evidence="3" key="1">
    <citation type="submission" date="2015-09" db="EMBL/GenBank/DDBJ databases">
        <authorList>
            <person name="Bertelli C."/>
        </authorList>
    </citation>
    <scope>NUCLEOTIDE SEQUENCE [LARGE SCALE GENOMIC DNA]</scope>
    <source>
        <strain evidence="3">KNic</strain>
    </source>
</reference>
<evidence type="ECO:0000313" key="2">
    <source>
        <dbReference type="EMBL" id="CUI17497.1"/>
    </source>
</evidence>
<protein>
    <submittedName>
        <fullName evidence="2">Putative membrane protein</fullName>
    </submittedName>
</protein>
<keyword evidence="1" id="KW-0472">Membrane</keyword>
<dbReference type="STRING" id="389348.PNK_1892"/>
<dbReference type="InParanoid" id="A0A0U5JBS9"/>
<keyword evidence="1" id="KW-0812">Transmembrane</keyword>
<accession>A0A0U5JBS9</accession>
<feature type="transmembrane region" description="Helical" evidence="1">
    <location>
        <begin position="51"/>
        <end position="71"/>
    </location>
</feature>
<gene>
    <name evidence="2" type="ORF">PNK_1892</name>
</gene>
<evidence type="ECO:0000313" key="3">
    <source>
        <dbReference type="Proteomes" id="UP000069902"/>
    </source>
</evidence>
<keyword evidence="3" id="KW-1185">Reference proteome</keyword>
<sequence>MDPEKRLKEQVKRLKTMGLALLGLAISFSLLAYFIPTNETLYWLSSRNKEGVYAISGFLAFLGIYCLGATWRRQHFI</sequence>
<dbReference type="KEGG" id="pnl:PNK_1892"/>
<dbReference type="Proteomes" id="UP000069902">
    <property type="component" value="Chromosome cPNK"/>
</dbReference>
<name>A0A0U5JBS9_9BACT</name>
<dbReference type="EMBL" id="LN879502">
    <property type="protein sequence ID" value="CUI17497.1"/>
    <property type="molecule type" value="Genomic_DNA"/>
</dbReference>
<dbReference type="AlphaFoldDB" id="A0A0U5JBS9"/>
<keyword evidence="1" id="KW-1133">Transmembrane helix</keyword>
<organism evidence="2 3">
    <name type="scientific">Candidatus Protochlamydia naegleriophila</name>
    <dbReference type="NCBI Taxonomy" id="389348"/>
    <lineage>
        <taxon>Bacteria</taxon>
        <taxon>Pseudomonadati</taxon>
        <taxon>Chlamydiota</taxon>
        <taxon>Chlamydiia</taxon>
        <taxon>Parachlamydiales</taxon>
        <taxon>Parachlamydiaceae</taxon>
        <taxon>Candidatus Protochlamydia</taxon>
    </lineage>
</organism>
<proteinExistence type="predicted"/>
<evidence type="ECO:0000256" key="1">
    <source>
        <dbReference type="SAM" id="Phobius"/>
    </source>
</evidence>
<feature type="transmembrane region" description="Helical" evidence="1">
    <location>
        <begin position="16"/>
        <end position="35"/>
    </location>
</feature>